<feature type="chain" id="PRO_5041282914" evidence="2">
    <location>
        <begin position="20"/>
        <end position="307"/>
    </location>
</feature>
<organism evidence="3 4">
    <name type="scientific">Apiosordaria backusii</name>
    <dbReference type="NCBI Taxonomy" id="314023"/>
    <lineage>
        <taxon>Eukaryota</taxon>
        <taxon>Fungi</taxon>
        <taxon>Dikarya</taxon>
        <taxon>Ascomycota</taxon>
        <taxon>Pezizomycotina</taxon>
        <taxon>Sordariomycetes</taxon>
        <taxon>Sordariomycetidae</taxon>
        <taxon>Sordariales</taxon>
        <taxon>Lasiosphaeriaceae</taxon>
        <taxon>Apiosordaria</taxon>
    </lineage>
</organism>
<dbReference type="InterPro" id="IPR017850">
    <property type="entry name" value="Alkaline_phosphatase_core_sf"/>
</dbReference>
<dbReference type="PANTHER" id="PTHR31956">
    <property type="entry name" value="NON-SPECIFIC PHOSPHOLIPASE C4-RELATED"/>
    <property type="match status" value="1"/>
</dbReference>
<dbReference type="AlphaFoldDB" id="A0AA40BS82"/>
<feature type="signal peptide" evidence="2">
    <location>
        <begin position="1"/>
        <end position="19"/>
    </location>
</feature>
<dbReference type="GO" id="GO:0009395">
    <property type="term" value="P:phospholipid catabolic process"/>
    <property type="evidence" value="ECO:0007669"/>
    <property type="project" value="TreeGrafter"/>
</dbReference>
<name>A0AA40BS82_9PEZI</name>
<dbReference type="Proteomes" id="UP001172159">
    <property type="component" value="Unassembled WGS sequence"/>
</dbReference>
<reference evidence="3" key="1">
    <citation type="submission" date="2023-06" db="EMBL/GenBank/DDBJ databases">
        <title>Genome-scale phylogeny and comparative genomics of the fungal order Sordariales.</title>
        <authorList>
            <consortium name="Lawrence Berkeley National Laboratory"/>
            <person name="Hensen N."/>
            <person name="Bonometti L."/>
            <person name="Westerberg I."/>
            <person name="Brannstrom I.O."/>
            <person name="Guillou S."/>
            <person name="Cros-Aarteil S."/>
            <person name="Calhoun S."/>
            <person name="Haridas S."/>
            <person name="Kuo A."/>
            <person name="Mondo S."/>
            <person name="Pangilinan J."/>
            <person name="Riley R."/>
            <person name="Labutti K."/>
            <person name="Andreopoulos B."/>
            <person name="Lipzen A."/>
            <person name="Chen C."/>
            <person name="Yanf M."/>
            <person name="Daum C."/>
            <person name="Ng V."/>
            <person name="Clum A."/>
            <person name="Steindorff A."/>
            <person name="Ohm R."/>
            <person name="Martin F."/>
            <person name="Silar P."/>
            <person name="Natvig D."/>
            <person name="Lalanne C."/>
            <person name="Gautier V."/>
            <person name="Ament-Velasquez S.L."/>
            <person name="Kruys A."/>
            <person name="Hutchinson M.I."/>
            <person name="Powell A.J."/>
            <person name="Barry K."/>
            <person name="Miller A.N."/>
            <person name="Grigoriev I.V."/>
            <person name="Debuchy R."/>
            <person name="Gladieux P."/>
            <person name="Thoren M.H."/>
            <person name="Johannesson H."/>
        </authorList>
    </citation>
    <scope>NUCLEOTIDE SEQUENCE</scope>
    <source>
        <strain evidence="3">CBS 540.89</strain>
    </source>
</reference>
<dbReference type="GO" id="GO:0016788">
    <property type="term" value="F:hydrolase activity, acting on ester bonds"/>
    <property type="evidence" value="ECO:0007669"/>
    <property type="project" value="InterPro"/>
</dbReference>
<dbReference type="Pfam" id="PF04185">
    <property type="entry name" value="Phosphoesterase"/>
    <property type="match status" value="1"/>
</dbReference>
<keyword evidence="2" id="KW-0732">Signal</keyword>
<keyword evidence="4" id="KW-1185">Reference proteome</keyword>
<dbReference type="PANTHER" id="PTHR31956:SF8">
    <property type="entry name" value="ACID PHOSPHATASE PHOA (AFU_ORTHOLOGUE AFUA_1G03570)"/>
    <property type="match status" value="1"/>
</dbReference>
<gene>
    <name evidence="3" type="ORF">B0T21DRAFT_382402</name>
</gene>
<accession>A0AA40BS82</accession>
<evidence type="ECO:0000313" key="4">
    <source>
        <dbReference type="Proteomes" id="UP001172159"/>
    </source>
</evidence>
<dbReference type="EMBL" id="JAUKTV010000004">
    <property type="protein sequence ID" value="KAK0739348.1"/>
    <property type="molecule type" value="Genomic_DNA"/>
</dbReference>
<comment type="caution">
    <text evidence="3">The sequence shown here is derived from an EMBL/GenBank/DDBJ whole genome shotgun (WGS) entry which is preliminary data.</text>
</comment>
<evidence type="ECO:0000313" key="3">
    <source>
        <dbReference type="EMBL" id="KAK0739348.1"/>
    </source>
</evidence>
<proteinExistence type="predicted"/>
<evidence type="ECO:0000256" key="2">
    <source>
        <dbReference type="SAM" id="SignalP"/>
    </source>
</evidence>
<dbReference type="InterPro" id="IPR007312">
    <property type="entry name" value="Phosphoesterase"/>
</dbReference>
<keyword evidence="1" id="KW-0378">Hydrolase</keyword>
<sequence length="307" mass="33473">MISAPFTVAALSLLGSATAQTQYTSTHTAAVAAARATALTLSPTSNIAGRTFDRFVQIWLENVDYIDAIADPNLAWLATQGISLTNYIARTHPSQPNYIAVAGGTRHGITDNNVHRLDASIKSVVDLLDAGAISWSIYQEDMPYSGFQGPSYNSGSYVRKHNPLASFDSVTGSVTRSAKCKNFTMFERDLANNKLPQWMFLTPNMDNSGHDTSVTYAGKWARNFITPLLSDSKFNIPRTLVMLTFDEGSYNRDNQVYAVLLGSAVPSNKKGTTNSTSYGHYSVLKTVELNWNLGNLGQNDVSANAFF</sequence>
<dbReference type="Gene3D" id="3.40.720.10">
    <property type="entry name" value="Alkaline Phosphatase, subunit A"/>
    <property type="match status" value="1"/>
</dbReference>
<evidence type="ECO:0000256" key="1">
    <source>
        <dbReference type="ARBA" id="ARBA00022801"/>
    </source>
</evidence>
<protein>
    <submittedName>
        <fullName evidence="3">Phosphoesterase family-domain-containing protein</fullName>
    </submittedName>
</protein>